<keyword evidence="1" id="KW-1133">Transmembrane helix</keyword>
<reference evidence="4" key="1">
    <citation type="journal article" date="2019" name="Int. J. Syst. Evol. Microbiol.">
        <title>The Global Catalogue of Microorganisms (GCM) 10K type strain sequencing project: providing services to taxonomists for standard genome sequencing and annotation.</title>
        <authorList>
            <consortium name="The Broad Institute Genomics Platform"/>
            <consortium name="The Broad Institute Genome Sequencing Center for Infectious Disease"/>
            <person name="Wu L."/>
            <person name="Ma J."/>
        </authorList>
    </citation>
    <scope>NUCLEOTIDE SEQUENCE [LARGE SCALE GENOMIC DNA]</scope>
    <source>
        <strain evidence="4">CCUG 62952</strain>
    </source>
</reference>
<dbReference type="EMBL" id="JBHTJH010000004">
    <property type="protein sequence ID" value="MFD0861970.1"/>
    <property type="molecule type" value="Genomic_DNA"/>
</dbReference>
<evidence type="ECO:0000313" key="4">
    <source>
        <dbReference type="Proteomes" id="UP001596978"/>
    </source>
</evidence>
<dbReference type="Proteomes" id="UP001596978">
    <property type="component" value="Unassembled WGS sequence"/>
</dbReference>
<accession>A0ABW3CWT0</accession>
<dbReference type="RefSeq" id="WP_386405999.1">
    <property type="nucleotide sequence ID" value="NZ_JBHTJH010000004.1"/>
</dbReference>
<protein>
    <submittedName>
        <fullName evidence="3">Alpha/beta hydrolase</fullName>
    </submittedName>
</protein>
<keyword evidence="1" id="KW-0472">Membrane</keyword>
<keyword evidence="4" id="KW-1185">Reference proteome</keyword>
<dbReference type="Gene3D" id="3.40.50.1820">
    <property type="entry name" value="alpha/beta hydrolase"/>
    <property type="match status" value="1"/>
</dbReference>
<feature type="domain" description="Serine aminopeptidase S33" evidence="2">
    <location>
        <begin position="72"/>
        <end position="179"/>
    </location>
</feature>
<gene>
    <name evidence="3" type="ORF">ACFQ1M_07110</name>
</gene>
<dbReference type="Pfam" id="PF12146">
    <property type="entry name" value="Hydrolase_4"/>
    <property type="match status" value="1"/>
</dbReference>
<keyword evidence="1" id="KW-0812">Transmembrane</keyword>
<dbReference type="InterPro" id="IPR022742">
    <property type="entry name" value="Hydrolase_4"/>
</dbReference>
<keyword evidence="3" id="KW-0378">Hydrolase</keyword>
<comment type="caution">
    <text evidence="3">The sequence shown here is derived from an EMBL/GenBank/DDBJ whole genome shotgun (WGS) entry which is preliminary data.</text>
</comment>
<proteinExistence type="predicted"/>
<evidence type="ECO:0000259" key="2">
    <source>
        <dbReference type="Pfam" id="PF12146"/>
    </source>
</evidence>
<dbReference type="InterPro" id="IPR029058">
    <property type="entry name" value="AB_hydrolase_fold"/>
</dbReference>
<dbReference type="PANTHER" id="PTHR12277:SF81">
    <property type="entry name" value="PROTEIN ABHD13"/>
    <property type="match status" value="1"/>
</dbReference>
<sequence>MLRKVITKFFLPVGVFYMSIALLMTIFQEKLLFMSDTLPNEYRFGFANSYKELFLKNGDDAVLNGIHFTKESPKGVILYFHGNKGELDRWGAWGEQLLEKYEYDVVVWDYRGYGKSTGERTIEAMLEDGQLFYNYCKSLYPESDIVLWGRSLGGAFASHIARNNDPKKLILESTFTEIEDVAKRRYGFLPIDILLRYPFQNIENIEGITADTYIIHGNEDALVPFEMGKTLYQRSKAKNKHFFRIDGGEHNKMNKLPQFHEAIGAILR</sequence>
<dbReference type="PANTHER" id="PTHR12277">
    <property type="entry name" value="ALPHA/BETA HYDROLASE DOMAIN-CONTAINING PROTEIN"/>
    <property type="match status" value="1"/>
</dbReference>
<name>A0ABW3CWT0_9FLAO</name>
<evidence type="ECO:0000313" key="3">
    <source>
        <dbReference type="EMBL" id="MFD0861970.1"/>
    </source>
</evidence>
<feature type="transmembrane region" description="Helical" evidence="1">
    <location>
        <begin position="9"/>
        <end position="27"/>
    </location>
</feature>
<dbReference type="GO" id="GO:0016787">
    <property type="term" value="F:hydrolase activity"/>
    <property type="evidence" value="ECO:0007669"/>
    <property type="project" value="UniProtKB-KW"/>
</dbReference>
<dbReference type="SUPFAM" id="SSF53474">
    <property type="entry name" value="alpha/beta-Hydrolases"/>
    <property type="match status" value="1"/>
</dbReference>
<evidence type="ECO:0000256" key="1">
    <source>
        <dbReference type="SAM" id="Phobius"/>
    </source>
</evidence>
<organism evidence="3 4">
    <name type="scientific">Sungkyunkwania multivorans</name>
    <dbReference type="NCBI Taxonomy" id="1173618"/>
    <lineage>
        <taxon>Bacteria</taxon>
        <taxon>Pseudomonadati</taxon>
        <taxon>Bacteroidota</taxon>
        <taxon>Flavobacteriia</taxon>
        <taxon>Flavobacteriales</taxon>
        <taxon>Flavobacteriaceae</taxon>
        <taxon>Sungkyunkwania</taxon>
    </lineage>
</organism>